<keyword evidence="5" id="KW-1185">Reference proteome</keyword>
<dbReference type="OrthoDB" id="413584at2759"/>
<name>X6P608_RETFI</name>
<evidence type="ECO:0000313" key="4">
    <source>
        <dbReference type="EMBL" id="ETO33945.1"/>
    </source>
</evidence>
<dbReference type="SUPFAM" id="SSF52540">
    <property type="entry name" value="P-loop containing nucleoside triphosphate hydrolases"/>
    <property type="match status" value="1"/>
</dbReference>
<dbReference type="PRINTS" id="PR00449">
    <property type="entry name" value="RASTRNSFRMNG"/>
</dbReference>
<dbReference type="SMART" id="SM00173">
    <property type="entry name" value="RAS"/>
    <property type="match status" value="1"/>
</dbReference>
<feature type="transmembrane region" description="Helical" evidence="3">
    <location>
        <begin position="27"/>
        <end position="50"/>
    </location>
</feature>
<dbReference type="PROSITE" id="PS51419">
    <property type="entry name" value="RAB"/>
    <property type="match status" value="1"/>
</dbReference>
<feature type="compositionally biased region" description="Basic and acidic residues" evidence="2">
    <location>
        <begin position="108"/>
        <end position="129"/>
    </location>
</feature>
<dbReference type="GO" id="GO:0005525">
    <property type="term" value="F:GTP binding"/>
    <property type="evidence" value="ECO:0007669"/>
    <property type="project" value="InterPro"/>
</dbReference>
<evidence type="ECO:0000313" key="5">
    <source>
        <dbReference type="Proteomes" id="UP000023152"/>
    </source>
</evidence>
<dbReference type="PROSITE" id="PS51421">
    <property type="entry name" value="RAS"/>
    <property type="match status" value="1"/>
</dbReference>
<dbReference type="GO" id="GO:0003924">
    <property type="term" value="F:GTPase activity"/>
    <property type="evidence" value="ECO:0007669"/>
    <property type="project" value="InterPro"/>
</dbReference>
<dbReference type="FunFam" id="3.40.50.300:FF:001447">
    <property type="entry name" value="Ras-related protein Rab-1B"/>
    <property type="match status" value="1"/>
</dbReference>
<reference evidence="4 5" key="1">
    <citation type="journal article" date="2013" name="Curr. Biol.">
        <title>The Genome of the Foraminiferan Reticulomyxa filosa.</title>
        <authorList>
            <person name="Glockner G."/>
            <person name="Hulsmann N."/>
            <person name="Schleicher M."/>
            <person name="Noegel A.A."/>
            <person name="Eichinger L."/>
            <person name="Gallinger C."/>
            <person name="Pawlowski J."/>
            <person name="Sierra R."/>
            <person name="Euteneuer U."/>
            <person name="Pillet L."/>
            <person name="Moustafa A."/>
            <person name="Platzer M."/>
            <person name="Groth M."/>
            <person name="Szafranski K."/>
            <person name="Schliwa M."/>
        </authorList>
    </citation>
    <scope>NUCLEOTIDE SEQUENCE [LARGE SCALE GENOMIC DNA]</scope>
</reference>
<dbReference type="Pfam" id="PF00071">
    <property type="entry name" value="Ras"/>
    <property type="match status" value="1"/>
</dbReference>
<dbReference type="SMART" id="SM00174">
    <property type="entry name" value="RHO"/>
    <property type="match status" value="1"/>
</dbReference>
<dbReference type="AlphaFoldDB" id="X6P608"/>
<dbReference type="SMART" id="SM00175">
    <property type="entry name" value="RAB"/>
    <property type="match status" value="1"/>
</dbReference>
<dbReference type="InterPro" id="IPR001806">
    <property type="entry name" value="Small_GTPase"/>
</dbReference>
<keyword evidence="3" id="KW-0812">Transmembrane</keyword>
<evidence type="ECO:0000256" key="2">
    <source>
        <dbReference type="SAM" id="MobiDB-lite"/>
    </source>
</evidence>
<keyword evidence="1" id="KW-0547">Nucleotide-binding</keyword>
<sequence>MQHILREFLKGTFGHDRLDTSKLNFPFFVHNTPFTVVATVYLRFFFFFFFCGKKINKKISAGKICNVFKSKKKIKIKMNNEVSPIKLNGSEESTKPKPLLSGAPSTKESIEDAPREKEKEKGNGQSNEKKMIMVDHLLQKFLKNHDLEDLIPMVGALKITFEDIDRLKNENEINDLLSDLEVEKKTMKLRFKNAILKYHEKQAEEELEIKRNSDERSKYIITREDKRVTNSIVTIKLILLGDVGAGKTCIFRRFIFDHFSEKAPPTIGVDFGNIMLTLGLSFIYLFIIYLFLFIYLLFIYLLFIIVEKYRSMAGLYYRGCNGILLCYDINDKESFKNCKKWYDNICQHLNIQEKFVILVGNKQDQAEHFREVSIDEATLYANDIRASFMECSAKTGKNITCLFATAAQFGMDHLKLEHDPSQPNAASDVKRRSSSNPKPPENVLLNAVTSTSSCC</sequence>
<dbReference type="Proteomes" id="UP000023152">
    <property type="component" value="Unassembled WGS sequence"/>
</dbReference>
<dbReference type="EMBL" id="ASPP01003012">
    <property type="protein sequence ID" value="ETO33945.1"/>
    <property type="molecule type" value="Genomic_DNA"/>
</dbReference>
<comment type="caution">
    <text evidence="4">The sequence shown here is derived from an EMBL/GenBank/DDBJ whole genome shotgun (WGS) entry which is preliminary data.</text>
</comment>
<accession>X6P608</accession>
<keyword evidence="3" id="KW-0472">Membrane</keyword>
<organism evidence="4 5">
    <name type="scientific">Reticulomyxa filosa</name>
    <dbReference type="NCBI Taxonomy" id="46433"/>
    <lineage>
        <taxon>Eukaryota</taxon>
        <taxon>Sar</taxon>
        <taxon>Rhizaria</taxon>
        <taxon>Retaria</taxon>
        <taxon>Foraminifera</taxon>
        <taxon>Monothalamids</taxon>
        <taxon>Reticulomyxidae</taxon>
        <taxon>Reticulomyxa</taxon>
    </lineage>
</organism>
<dbReference type="CDD" id="cd00154">
    <property type="entry name" value="Rab"/>
    <property type="match status" value="1"/>
</dbReference>
<evidence type="ECO:0000256" key="3">
    <source>
        <dbReference type="SAM" id="Phobius"/>
    </source>
</evidence>
<protein>
    <submittedName>
        <fullName evidence="4">Ras family protein</fullName>
    </submittedName>
</protein>
<gene>
    <name evidence="4" type="ORF">RFI_03150</name>
</gene>
<keyword evidence="3" id="KW-1133">Transmembrane helix</keyword>
<feature type="region of interest" description="Disordered" evidence="2">
    <location>
        <begin position="86"/>
        <end position="129"/>
    </location>
</feature>
<evidence type="ECO:0000256" key="1">
    <source>
        <dbReference type="ARBA" id="ARBA00022741"/>
    </source>
</evidence>
<dbReference type="PANTHER" id="PTHR47978">
    <property type="match status" value="1"/>
</dbReference>
<dbReference type="Pfam" id="PF08477">
    <property type="entry name" value="Roc"/>
    <property type="match status" value="1"/>
</dbReference>
<feature type="transmembrane region" description="Helical" evidence="3">
    <location>
        <begin position="282"/>
        <end position="306"/>
    </location>
</feature>
<proteinExistence type="predicted"/>
<dbReference type="Gene3D" id="3.40.50.300">
    <property type="entry name" value="P-loop containing nucleotide triphosphate hydrolases"/>
    <property type="match status" value="1"/>
</dbReference>
<feature type="region of interest" description="Disordered" evidence="2">
    <location>
        <begin position="420"/>
        <end position="443"/>
    </location>
</feature>
<dbReference type="InterPro" id="IPR027417">
    <property type="entry name" value="P-loop_NTPase"/>
</dbReference>